<dbReference type="PANTHER" id="PTHR31283:SF5">
    <property type="entry name" value="EKC_KEOPS COMPLEX SUBUNIT LAGE3"/>
    <property type="match status" value="1"/>
</dbReference>
<proteinExistence type="inferred from homology"/>
<evidence type="ECO:0000313" key="3">
    <source>
        <dbReference type="EMBL" id="KAB0345563.1"/>
    </source>
</evidence>
<feature type="compositionally biased region" description="Gly residues" evidence="2">
    <location>
        <begin position="1"/>
        <end position="10"/>
    </location>
</feature>
<dbReference type="GO" id="GO:0000408">
    <property type="term" value="C:EKC/KEOPS complex"/>
    <property type="evidence" value="ECO:0007669"/>
    <property type="project" value="TreeGrafter"/>
</dbReference>
<dbReference type="GO" id="GO:0070525">
    <property type="term" value="P:tRNA threonylcarbamoyladenosine metabolic process"/>
    <property type="evidence" value="ECO:0007669"/>
    <property type="project" value="TreeGrafter"/>
</dbReference>
<comment type="caution">
    <text evidence="3">The sequence shown here is derived from an EMBL/GenBank/DDBJ whole genome shotgun (WGS) entry which is preliminary data.</text>
</comment>
<reference evidence="3 4" key="1">
    <citation type="submission" date="2019-06" db="EMBL/GenBank/DDBJ databases">
        <title>Discovery of a novel chromosome fission-fusion reversal in muntjac.</title>
        <authorList>
            <person name="Mudd A.B."/>
            <person name="Bredeson J.V."/>
            <person name="Baum R."/>
            <person name="Hockemeyer D."/>
            <person name="Rokhsar D.S."/>
        </authorList>
    </citation>
    <scope>NUCLEOTIDE SEQUENCE [LARGE SCALE GENOMIC DNA]</scope>
    <source>
        <strain evidence="3">UTSW_UCB_Mm</strain>
        <tissue evidence="3">Fibroblast cell line</tissue>
    </source>
</reference>
<evidence type="ECO:0000256" key="1">
    <source>
        <dbReference type="ARBA" id="ARBA00007073"/>
    </source>
</evidence>
<sequence length="201" mass="20262">MESEAHGGGAMRAADEDAGAVASATGPAHGAQGVPGGAGGRDGPGDPAGPGDAVSRGAPAGSSDMADPREPSTAGESGGAAAAIPQIPGALHVPGPGGDAAPGAGVLSTRVYHFGLAVPFSSHAEADNARHLLTRLTQLRWPVRRDLYVNGRMLVLRLTAEDPGLLQTAVAFFQEQLSLVMQTVEHSGPPLFDQSQNRRGP</sequence>
<evidence type="ECO:0000313" key="4">
    <source>
        <dbReference type="Proteomes" id="UP000326458"/>
    </source>
</evidence>
<feature type="compositionally biased region" description="Low complexity" evidence="2">
    <location>
        <begin position="19"/>
        <end position="32"/>
    </location>
</feature>
<dbReference type="EMBL" id="VCEA01000003">
    <property type="protein sequence ID" value="KAB0345563.1"/>
    <property type="molecule type" value="Genomic_DNA"/>
</dbReference>
<dbReference type="Gene3D" id="3.30.310.50">
    <property type="entry name" value="Alpha-D-phosphohexomutase, C-terminal domain"/>
    <property type="match status" value="1"/>
</dbReference>
<dbReference type="Pfam" id="PF09341">
    <property type="entry name" value="Pcc1"/>
    <property type="match status" value="1"/>
</dbReference>
<keyword evidence="4" id="KW-1185">Reference proteome</keyword>
<comment type="similarity">
    <text evidence="1">Belongs to the CTAG/PCC1 family.</text>
</comment>
<organism evidence="3 4">
    <name type="scientific">Muntiacus muntjak</name>
    <name type="common">Barking deer</name>
    <name type="synonym">Indian muntjac</name>
    <dbReference type="NCBI Taxonomy" id="9888"/>
    <lineage>
        <taxon>Eukaryota</taxon>
        <taxon>Metazoa</taxon>
        <taxon>Chordata</taxon>
        <taxon>Craniata</taxon>
        <taxon>Vertebrata</taxon>
        <taxon>Euteleostomi</taxon>
        <taxon>Mammalia</taxon>
        <taxon>Eutheria</taxon>
        <taxon>Laurasiatheria</taxon>
        <taxon>Artiodactyla</taxon>
        <taxon>Ruminantia</taxon>
        <taxon>Pecora</taxon>
        <taxon>Cervidae</taxon>
        <taxon>Muntiacinae</taxon>
        <taxon>Muntiacus</taxon>
    </lineage>
</organism>
<protein>
    <submittedName>
        <fullName evidence="3">Uncharacterized protein</fullName>
    </submittedName>
</protein>
<evidence type="ECO:0000256" key="2">
    <source>
        <dbReference type="SAM" id="MobiDB-lite"/>
    </source>
</evidence>
<dbReference type="InterPro" id="IPR015419">
    <property type="entry name" value="CTAG/Pcc1"/>
</dbReference>
<gene>
    <name evidence="3" type="ORF">FD754_022489</name>
</gene>
<dbReference type="AlphaFoldDB" id="A0A5N3V8W4"/>
<dbReference type="PANTHER" id="PTHR31283">
    <property type="entry name" value="EKC/KEOPS COMPLEX SUBUNIT PCC1 FAMILY MEMBER"/>
    <property type="match status" value="1"/>
</dbReference>
<accession>A0A5N3V8W4</accession>
<name>A0A5N3V8W4_MUNMU</name>
<feature type="compositionally biased region" description="Gly residues" evidence="2">
    <location>
        <begin position="33"/>
        <end position="48"/>
    </location>
</feature>
<feature type="region of interest" description="Disordered" evidence="2">
    <location>
        <begin position="1"/>
        <end position="80"/>
    </location>
</feature>
<dbReference type="Proteomes" id="UP000326458">
    <property type="component" value="Unassembled WGS sequence"/>
</dbReference>